<dbReference type="OrthoDB" id="6160260at2759"/>
<evidence type="ECO:0000313" key="5">
    <source>
        <dbReference type="Proteomes" id="UP000749559"/>
    </source>
</evidence>
<dbReference type="EMBL" id="CAIIXF020000007">
    <property type="protein sequence ID" value="CAH1790299.1"/>
    <property type="molecule type" value="Genomic_DNA"/>
</dbReference>
<evidence type="ECO:0000256" key="3">
    <source>
        <dbReference type="PROSITE-ProRule" id="PRU00059"/>
    </source>
</evidence>
<keyword evidence="5" id="KW-1185">Reference proteome</keyword>
<dbReference type="Proteomes" id="UP000749559">
    <property type="component" value="Unassembled WGS sequence"/>
</dbReference>
<evidence type="ECO:0000313" key="4">
    <source>
        <dbReference type="EMBL" id="CAH1790299.1"/>
    </source>
</evidence>
<evidence type="ECO:0000256" key="1">
    <source>
        <dbReference type="ARBA" id="ARBA00022737"/>
    </source>
</evidence>
<reference evidence="4" key="1">
    <citation type="submission" date="2022-03" db="EMBL/GenBank/DDBJ databases">
        <authorList>
            <person name="Martin C."/>
        </authorList>
    </citation>
    <scope>NUCLEOTIDE SEQUENCE</scope>
</reference>
<dbReference type="SUPFAM" id="SSF49854">
    <property type="entry name" value="Spermadhesin, CUB domain"/>
    <property type="match status" value="1"/>
</dbReference>
<accession>A0A8J1UX04</accession>
<dbReference type="PROSITE" id="PS01180">
    <property type="entry name" value="CUB"/>
    <property type="match status" value="1"/>
</dbReference>
<organism evidence="4 5">
    <name type="scientific">Owenia fusiformis</name>
    <name type="common">Polychaete worm</name>
    <dbReference type="NCBI Taxonomy" id="6347"/>
    <lineage>
        <taxon>Eukaryota</taxon>
        <taxon>Metazoa</taxon>
        <taxon>Spiralia</taxon>
        <taxon>Lophotrochozoa</taxon>
        <taxon>Annelida</taxon>
        <taxon>Polychaeta</taxon>
        <taxon>Sedentaria</taxon>
        <taxon>Canalipalpata</taxon>
        <taxon>Sabellida</taxon>
        <taxon>Oweniida</taxon>
        <taxon>Oweniidae</taxon>
        <taxon>Owenia</taxon>
    </lineage>
</organism>
<proteinExistence type="predicted"/>
<keyword evidence="1" id="KW-0677">Repeat</keyword>
<dbReference type="InterPro" id="IPR000859">
    <property type="entry name" value="CUB_dom"/>
</dbReference>
<dbReference type="Gene3D" id="2.60.120.290">
    <property type="entry name" value="Spermadhesin, CUB domain"/>
    <property type="match status" value="1"/>
</dbReference>
<dbReference type="AlphaFoldDB" id="A0A8J1UX04"/>
<dbReference type="Pfam" id="PF00431">
    <property type="entry name" value="CUB"/>
    <property type="match status" value="1"/>
</dbReference>
<dbReference type="PANTHER" id="PTHR24251:SF37">
    <property type="entry name" value="CUB DOMAIN-CONTAINING PROTEIN"/>
    <property type="match status" value="1"/>
</dbReference>
<sequence length="124" mass="13564">TTTSALATTTIDGSCGVFTTQTGTLTSPNYPSNYPFNMICIWTIHVTGGSVRIQFIDFDVQFKTGCMFDNVRVYDGDVQIARLCGTMTDINPGPYISTGSVARVRLFSDNNKSHKGYSLTWATI</sequence>
<protein>
    <submittedName>
        <fullName evidence="4">Uncharacterized protein</fullName>
    </submittedName>
</protein>
<feature type="non-terminal residue" evidence="4">
    <location>
        <position position="1"/>
    </location>
</feature>
<dbReference type="SMART" id="SM00042">
    <property type="entry name" value="CUB"/>
    <property type="match status" value="1"/>
</dbReference>
<dbReference type="FunFam" id="2.60.120.290:FF:000013">
    <property type="entry name" value="Membrane frizzled-related protein"/>
    <property type="match status" value="1"/>
</dbReference>
<comment type="caution">
    <text evidence="4">The sequence shown here is derived from an EMBL/GenBank/DDBJ whole genome shotgun (WGS) entry which is preliminary data.</text>
</comment>
<evidence type="ECO:0000256" key="2">
    <source>
        <dbReference type="ARBA" id="ARBA00023157"/>
    </source>
</evidence>
<name>A0A8J1UX04_OWEFU</name>
<dbReference type="CDD" id="cd00041">
    <property type="entry name" value="CUB"/>
    <property type="match status" value="1"/>
</dbReference>
<comment type="caution">
    <text evidence="3">Lacks conserved residue(s) required for the propagation of feature annotation.</text>
</comment>
<keyword evidence="2" id="KW-1015">Disulfide bond</keyword>
<dbReference type="PANTHER" id="PTHR24251">
    <property type="entry name" value="OVOCHYMASE-RELATED"/>
    <property type="match status" value="1"/>
</dbReference>
<gene>
    <name evidence="4" type="ORF">OFUS_LOCUS15523</name>
</gene>
<dbReference type="InterPro" id="IPR035914">
    <property type="entry name" value="Sperma_CUB_dom_sf"/>
</dbReference>